<gene>
    <name evidence="3" type="ORF">PAHAL_2G450000</name>
</gene>
<protein>
    <submittedName>
        <fullName evidence="3">Uncharacterized protein</fullName>
    </submittedName>
</protein>
<feature type="region of interest" description="Disordered" evidence="1">
    <location>
        <begin position="147"/>
        <end position="289"/>
    </location>
</feature>
<dbReference type="PANTHER" id="PTHR33597:SF11">
    <property type="entry name" value="OS07G0620600 PROTEIN"/>
    <property type="match status" value="1"/>
</dbReference>
<evidence type="ECO:0000313" key="3">
    <source>
        <dbReference type="EMBL" id="PVH65262.1"/>
    </source>
</evidence>
<sequence length="341" mass="36141">MVSGRSANMLLLTVLVLSIASLSLALANGGHLQLPILLAELKDHGYLRHGGRAVFLGDAASWLPFLERNHIARSLRSVQLRAIPDGSVDFVVRHGDGVEFGLLDRVLKVGGVAAVFAASESARQLPDNYRVVCAPRSENEGALAFAAEKNGASTGSGSRGGGRSGRPRGRPPRAPAEAARRTAAAPKVPPGADRRLAGTVPTPGVHRHHAGSRRRRGVVVQEALPEGEARVRGRAPHGRRGRAEHGGGRGDRGLAGREHEGGGLRGGEGRRGSGRGDAPAGRRRRAPRRRALLGLRGGRQRHQQFGAATLLGTGNAWPFTDAYEIRASPCTVHQWWSGMLK</sequence>
<dbReference type="AlphaFoldDB" id="A0A2T8KT08"/>
<proteinExistence type="predicted"/>
<organism evidence="3">
    <name type="scientific">Panicum hallii</name>
    <dbReference type="NCBI Taxonomy" id="206008"/>
    <lineage>
        <taxon>Eukaryota</taxon>
        <taxon>Viridiplantae</taxon>
        <taxon>Streptophyta</taxon>
        <taxon>Embryophyta</taxon>
        <taxon>Tracheophyta</taxon>
        <taxon>Spermatophyta</taxon>
        <taxon>Magnoliopsida</taxon>
        <taxon>Liliopsida</taxon>
        <taxon>Poales</taxon>
        <taxon>Poaceae</taxon>
        <taxon>PACMAD clade</taxon>
        <taxon>Panicoideae</taxon>
        <taxon>Panicodae</taxon>
        <taxon>Paniceae</taxon>
        <taxon>Panicinae</taxon>
        <taxon>Panicum</taxon>
        <taxon>Panicum sect. Panicum</taxon>
    </lineage>
</organism>
<evidence type="ECO:0000256" key="1">
    <source>
        <dbReference type="SAM" id="MobiDB-lite"/>
    </source>
</evidence>
<feature type="signal peptide" evidence="2">
    <location>
        <begin position="1"/>
        <end position="27"/>
    </location>
</feature>
<dbReference type="EMBL" id="CM008047">
    <property type="protein sequence ID" value="PVH65262.1"/>
    <property type="molecule type" value="Genomic_DNA"/>
</dbReference>
<evidence type="ECO:0000256" key="2">
    <source>
        <dbReference type="SAM" id="SignalP"/>
    </source>
</evidence>
<feature type="compositionally biased region" description="Basic and acidic residues" evidence="1">
    <location>
        <begin position="241"/>
        <end position="271"/>
    </location>
</feature>
<feature type="compositionally biased region" description="Low complexity" evidence="1">
    <location>
        <begin position="175"/>
        <end position="186"/>
    </location>
</feature>
<keyword evidence="2" id="KW-0732">Signal</keyword>
<accession>A0A2T8KT08</accession>
<reference evidence="3" key="1">
    <citation type="submission" date="2018-04" db="EMBL/GenBank/DDBJ databases">
        <title>WGS assembly of Panicum hallii.</title>
        <authorList>
            <person name="Lovell J."/>
            <person name="Jenkins J."/>
            <person name="Lowry D."/>
            <person name="Mamidi S."/>
            <person name="Sreedasyam A."/>
            <person name="Weng X."/>
            <person name="Barry K."/>
            <person name="Bonette J."/>
            <person name="Campitelli B."/>
            <person name="Daum C."/>
            <person name="Gordon S."/>
            <person name="Gould B."/>
            <person name="Lipzen A."/>
            <person name="Macqueen A."/>
            <person name="Palacio-Mejia J."/>
            <person name="Plott C."/>
            <person name="Shakirov E."/>
            <person name="Shu S."/>
            <person name="Yoshinaga Y."/>
            <person name="Zane M."/>
            <person name="Rokhsar D."/>
            <person name="Grimwood J."/>
            <person name="Schmutz J."/>
            <person name="Juenger T."/>
        </authorList>
    </citation>
    <scope>NUCLEOTIDE SEQUENCE [LARGE SCALE GENOMIC DNA]</scope>
    <source>
        <strain evidence="3">FIL2</strain>
    </source>
</reference>
<feature type="chain" id="PRO_5015625534" evidence="2">
    <location>
        <begin position="28"/>
        <end position="341"/>
    </location>
</feature>
<dbReference type="Proteomes" id="UP000243499">
    <property type="component" value="Chromosome 2"/>
</dbReference>
<feature type="compositionally biased region" description="Basic residues" evidence="1">
    <location>
        <begin position="205"/>
        <end position="217"/>
    </location>
</feature>
<dbReference type="Gramene" id="PVH65262">
    <property type="protein sequence ID" value="PVH65262"/>
    <property type="gene ID" value="PAHAL_2G450000"/>
</dbReference>
<name>A0A2T8KT08_9POAL</name>
<dbReference type="PANTHER" id="PTHR33597">
    <property type="entry name" value="OS02G0760400 PROTEIN"/>
    <property type="match status" value="1"/>
</dbReference>